<evidence type="ECO:0000256" key="1">
    <source>
        <dbReference type="ARBA" id="ARBA00023125"/>
    </source>
</evidence>
<name>A0A6I4VTW7_9BACL</name>
<evidence type="ECO:0000313" key="4">
    <source>
        <dbReference type="EMBL" id="MXQ53615.1"/>
    </source>
</evidence>
<evidence type="ECO:0000256" key="2">
    <source>
        <dbReference type="PROSITE-ProRule" id="PRU00335"/>
    </source>
</evidence>
<gene>
    <name evidence="4" type="ORF">GSM42_07705</name>
</gene>
<keyword evidence="1 2" id="KW-0238">DNA-binding</keyword>
<dbReference type="Pfam" id="PF00440">
    <property type="entry name" value="TetR_N"/>
    <property type="match status" value="1"/>
</dbReference>
<feature type="DNA-binding region" description="H-T-H motif" evidence="2">
    <location>
        <begin position="33"/>
        <end position="52"/>
    </location>
</feature>
<dbReference type="SUPFAM" id="SSF48498">
    <property type="entry name" value="Tetracyclin repressor-like, C-terminal domain"/>
    <property type="match status" value="1"/>
</dbReference>
<dbReference type="Gene3D" id="1.10.10.60">
    <property type="entry name" value="Homeodomain-like"/>
    <property type="match status" value="1"/>
</dbReference>
<dbReference type="PRINTS" id="PR00455">
    <property type="entry name" value="HTHTETR"/>
</dbReference>
<dbReference type="PANTHER" id="PTHR43479:SF11">
    <property type="entry name" value="ACREF_ENVCD OPERON REPRESSOR-RELATED"/>
    <property type="match status" value="1"/>
</dbReference>
<dbReference type="InterPro" id="IPR001647">
    <property type="entry name" value="HTH_TetR"/>
</dbReference>
<dbReference type="PROSITE" id="PS01081">
    <property type="entry name" value="HTH_TETR_1"/>
    <property type="match status" value="1"/>
</dbReference>
<dbReference type="EMBL" id="WUUL01000004">
    <property type="protein sequence ID" value="MXQ53615.1"/>
    <property type="molecule type" value="Genomic_DNA"/>
</dbReference>
<accession>A0A6I4VTW7</accession>
<dbReference type="PROSITE" id="PS50977">
    <property type="entry name" value="HTH_TETR_2"/>
    <property type="match status" value="1"/>
</dbReference>
<proteinExistence type="predicted"/>
<keyword evidence="5" id="KW-1185">Reference proteome</keyword>
<organism evidence="4 5">
    <name type="scientific">Shimazuella alba</name>
    <dbReference type="NCBI Taxonomy" id="2690964"/>
    <lineage>
        <taxon>Bacteria</taxon>
        <taxon>Bacillati</taxon>
        <taxon>Bacillota</taxon>
        <taxon>Bacilli</taxon>
        <taxon>Bacillales</taxon>
        <taxon>Thermoactinomycetaceae</taxon>
        <taxon>Shimazuella</taxon>
    </lineage>
</organism>
<dbReference type="InterPro" id="IPR023772">
    <property type="entry name" value="DNA-bd_HTH_TetR-type_CS"/>
</dbReference>
<dbReference type="InterPro" id="IPR050624">
    <property type="entry name" value="HTH-type_Tx_Regulator"/>
</dbReference>
<dbReference type="SUPFAM" id="SSF46689">
    <property type="entry name" value="Homeodomain-like"/>
    <property type="match status" value="1"/>
</dbReference>
<sequence>MNATFLAIDSQKQQQILNAAMEEFTRKGYKLASTNQIVQVAGISKGLLFHYFTNKKGLFLFLYDYCLNVVLDDFFGQIDYEQQDILLRLREILLIKFQLISKYPLIFDFLIKADAEDSLDIREDLNSRNQAIIQESYKKMFAAIDESLFRPDIDIEKAKHIAMWTIKGFSRQLKGGDKQKKIAEPFDDKILKELNGYLDTLKKILYS</sequence>
<reference evidence="4 5" key="1">
    <citation type="submission" date="2019-12" db="EMBL/GenBank/DDBJ databases">
        <title>Whole-genome analyses of novel actinobacteria.</title>
        <authorList>
            <person name="Sahin N."/>
            <person name="Saygin H."/>
        </authorList>
    </citation>
    <scope>NUCLEOTIDE SEQUENCE [LARGE SCALE GENOMIC DNA]</scope>
    <source>
        <strain evidence="4 5">KC615</strain>
    </source>
</reference>
<dbReference type="GO" id="GO:0003677">
    <property type="term" value="F:DNA binding"/>
    <property type="evidence" value="ECO:0007669"/>
    <property type="project" value="UniProtKB-UniRule"/>
</dbReference>
<dbReference type="AlphaFoldDB" id="A0A6I4VTW7"/>
<dbReference type="InterPro" id="IPR036271">
    <property type="entry name" value="Tet_transcr_reg_TetR-rel_C_sf"/>
</dbReference>
<feature type="domain" description="HTH tetR-type" evidence="3">
    <location>
        <begin position="10"/>
        <end position="70"/>
    </location>
</feature>
<dbReference type="Proteomes" id="UP000430692">
    <property type="component" value="Unassembled WGS sequence"/>
</dbReference>
<dbReference type="RefSeq" id="WP_160800973.1">
    <property type="nucleotide sequence ID" value="NZ_WUUL01000004.1"/>
</dbReference>
<protein>
    <submittedName>
        <fullName evidence="4">TetR family transcriptional regulator</fullName>
    </submittedName>
</protein>
<comment type="caution">
    <text evidence="4">The sequence shown here is derived from an EMBL/GenBank/DDBJ whole genome shotgun (WGS) entry which is preliminary data.</text>
</comment>
<dbReference type="InterPro" id="IPR009057">
    <property type="entry name" value="Homeodomain-like_sf"/>
</dbReference>
<dbReference type="Gene3D" id="1.10.357.10">
    <property type="entry name" value="Tetracycline Repressor, domain 2"/>
    <property type="match status" value="1"/>
</dbReference>
<evidence type="ECO:0000259" key="3">
    <source>
        <dbReference type="PROSITE" id="PS50977"/>
    </source>
</evidence>
<evidence type="ECO:0000313" key="5">
    <source>
        <dbReference type="Proteomes" id="UP000430692"/>
    </source>
</evidence>
<dbReference type="PANTHER" id="PTHR43479">
    <property type="entry name" value="ACREF/ENVCD OPERON REPRESSOR-RELATED"/>
    <property type="match status" value="1"/>
</dbReference>